<comment type="caution">
    <text evidence="2">The sequence shown here is derived from an EMBL/GenBank/DDBJ whole genome shotgun (WGS) entry which is preliminary data.</text>
</comment>
<evidence type="ECO:0000313" key="2">
    <source>
        <dbReference type="EMBL" id="GBN15996.1"/>
    </source>
</evidence>
<sequence>MGFGSLRLLGNPPLQMEGVRYSCSKGGPLVTNRWFALPLSVVKEAEMAESCVCIPGKLLLLLLLFGNEWVSREEFSLPDVVGAEKISPLGLISLIYANLNVLPILRVKGICRDIVAVEQLHALFIEGIRSLILIQSRVNASDECADNDCRDIEMC</sequence>
<evidence type="ECO:0000313" key="1">
    <source>
        <dbReference type="EMBL" id="GBN15986.1"/>
    </source>
</evidence>
<proteinExistence type="predicted"/>
<reference evidence="2 3" key="1">
    <citation type="journal article" date="2019" name="Sci. Rep.">
        <title>Orb-weaving spider Araneus ventricosus genome elucidates the spidroin gene catalogue.</title>
        <authorList>
            <person name="Kono N."/>
            <person name="Nakamura H."/>
            <person name="Ohtoshi R."/>
            <person name="Moran D.A.P."/>
            <person name="Shinohara A."/>
            <person name="Yoshida Y."/>
            <person name="Fujiwara M."/>
            <person name="Mori M."/>
            <person name="Tomita M."/>
            <person name="Arakawa K."/>
        </authorList>
    </citation>
    <scope>NUCLEOTIDE SEQUENCE [LARGE SCALE GENOMIC DNA]</scope>
</reference>
<gene>
    <name evidence="2" type="ORF">AVEN_234065_1</name>
    <name evidence="1" type="ORF">AVEN_89881_1</name>
</gene>
<evidence type="ECO:0000313" key="3">
    <source>
        <dbReference type="Proteomes" id="UP000499080"/>
    </source>
</evidence>
<keyword evidence="3" id="KW-1185">Reference proteome</keyword>
<dbReference type="AlphaFoldDB" id="A0A4Y2LQZ7"/>
<dbReference type="EMBL" id="BGPR01006088">
    <property type="protein sequence ID" value="GBN15986.1"/>
    <property type="molecule type" value="Genomic_DNA"/>
</dbReference>
<dbReference type="Proteomes" id="UP000499080">
    <property type="component" value="Unassembled WGS sequence"/>
</dbReference>
<name>A0A4Y2LQZ7_ARAVE</name>
<organism evidence="2 3">
    <name type="scientific">Araneus ventricosus</name>
    <name type="common">Orbweaver spider</name>
    <name type="synonym">Epeira ventricosa</name>
    <dbReference type="NCBI Taxonomy" id="182803"/>
    <lineage>
        <taxon>Eukaryota</taxon>
        <taxon>Metazoa</taxon>
        <taxon>Ecdysozoa</taxon>
        <taxon>Arthropoda</taxon>
        <taxon>Chelicerata</taxon>
        <taxon>Arachnida</taxon>
        <taxon>Araneae</taxon>
        <taxon>Araneomorphae</taxon>
        <taxon>Entelegynae</taxon>
        <taxon>Araneoidea</taxon>
        <taxon>Araneidae</taxon>
        <taxon>Araneus</taxon>
    </lineage>
</organism>
<protein>
    <submittedName>
        <fullName evidence="2">Uncharacterized protein</fullName>
    </submittedName>
</protein>
<dbReference type="EMBL" id="BGPR01006089">
    <property type="protein sequence ID" value="GBN15996.1"/>
    <property type="molecule type" value="Genomic_DNA"/>
</dbReference>
<accession>A0A4Y2LQZ7</accession>